<organism evidence="1 2">
    <name type="scientific">Steroidobacter gossypii</name>
    <dbReference type="NCBI Taxonomy" id="2805490"/>
    <lineage>
        <taxon>Bacteria</taxon>
        <taxon>Pseudomonadati</taxon>
        <taxon>Pseudomonadota</taxon>
        <taxon>Gammaproteobacteria</taxon>
        <taxon>Steroidobacterales</taxon>
        <taxon>Steroidobacteraceae</taxon>
        <taxon>Steroidobacter</taxon>
    </lineage>
</organism>
<evidence type="ECO:0000313" key="2">
    <source>
        <dbReference type="Proteomes" id="UP000661077"/>
    </source>
</evidence>
<comment type="caution">
    <text evidence="1">The sequence shown here is derived from an EMBL/GenBank/DDBJ whole genome shotgun (WGS) entry which is preliminary data.</text>
</comment>
<evidence type="ECO:0000313" key="1">
    <source>
        <dbReference type="EMBL" id="MBM0105018.1"/>
    </source>
</evidence>
<keyword evidence="2" id="KW-1185">Reference proteome</keyword>
<gene>
    <name evidence="1" type="ORF">JM946_09670</name>
</gene>
<sequence>MGRSGVLYVSDSLGYTYALQADGTLAWEQRYVSVAGRSAVVVGNDDSLRMPEAPSLRPPFLSATVDVIDRLATARLKAEVGAVASCGRLVVAGRMHRAEMNLAIRFSPVAE</sequence>
<accession>A0ABS1WVM9</accession>
<reference evidence="1 2" key="1">
    <citation type="journal article" date="2021" name="Int. J. Syst. Evol. Microbiol.">
        <title>Steroidobacter gossypii sp. nov., isolated from soil of cotton cropping field.</title>
        <authorList>
            <person name="Huang R."/>
            <person name="Yang S."/>
            <person name="Zhen C."/>
            <person name="Liu W."/>
        </authorList>
    </citation>
    <scope>NUCLEOTIDE SEQUENCE [LARGE SCALE GENOMIC DNA]</scope>
    <source>
        <strain evidence="1 2">S1-65</strain>
    </source>
</reference>
<dbReference type="RefSeq" id="WP_203167086.1">
    <property type="nucleotide sequence ID" value="NZ_JAEVLS010000002.1"/>
</dbReference>
<dbReference type="EMBL" id="JAEVLS010000002">
    <property type="protein sequence ID" value="MBM0105018.1"/>
    <property type="molecule type" value="Genomic_DNA"/>
</dbReference>
<name>A0ABS1WVM9_9GAMM</name>
<protein>
    <submittedName>
        <fullName evidence="1">Uncharacterized protein</fullName>
    </submittedName>
</protein>
<dbReference type="Proteomes" id="UP000661077">
    <property type="component" value="Unassembled WGS sequence"/>
</dbReference>
<proteinExistence type="predicted"/>